<dbReference type="CDD" id="cd00397">
    <property type="entry name" value="DNA_BRE_C"/>
    <property type="match status" value="1"/>
</dbReference>
<dbReference type="Proteomes" id="UP000070175">
    <property type="component" value="Unassembled WGS sequence"/>
</dbReference>
<protein>
    <recommendedName>
        <fullName evidence="3">Tyr recombinase domain-containing protein</fullName>
    </recommendedName>
</protein>
<reference evidence="4 5" key="1">
    <citation type="journal article" date="2016" name="Sci. Rep.">
        <title>Metabolic traits of an uncultured archaeal lineage -MSBL1- from brine pools of the Red Sea.</title>
        <authorList>
            <person name="Mwirichia R."/>
            <person name="Alam I."/>
            <person name="Rashid M."/>
            <person name="Vinu M."/>
            <person name="Ba-Alawi W."/>
            <person name="Anthony Kamau A."/>
            <person name="Kamanda Ngugi D."/>
            <person name="Goker M."/>
            <person name="Klenk H.P."/>
            <person name="Bajic V."/>
            <person name="Stingl U."/>
        </authorList>
    </citation>
    <scope>NUCLEOTIDE SEQUENCE [LARGE SCALE GENOMIC DNA]</scope>
    <source>
        <strain evidence="4">SCGC-AAA382N08</strain>
    </source>
</reference>
<dbReference type="PROSITE" id="PS51898">
    <property type="entry name" value="TYR_RECOMBINASE"/>
    <property type="match status" value="1"/>
</dbReference>
<keyword evidence="5" id="KW-1185">Reference proteome</keyword>
<organism evidence="4 5">
    <name type="scientific">candidate division MSBL1 archaeon SCGC-AAA382N08</name>
    <dbReference type="NCBI Taxonomy" id="1698285"/>
    <lineage>
        <taxon>Archaea</taxon>
        <taxon>Methanobacteriati</taxon>
        <taxon>Methanobacteriota</taxon>
        <taxon>candidate division MSBL1</taxon>
    </lineage>
</organism>
<dbReference type="InterPro" id="IPR002104">
    <property type="entry name" value="Integrase_catalytic"/>
</dbReference>
<evidence type="ECO:0000313" key="5">
    <source>
        <dbReference type="Proteomes" id="UP000070175"/>
    </source>
</evidence>
<dbReference type="EMBL" id="LHYJ01000029">
    <property type="protein sequence ID" value="KXB08069.1"/>
    <property type="molecule type" value="Genomic_DNA"/>
</dbReference>
<dbReference type="GO" id="GO:0006310">
    <property type="term" value="P:DNA recombination"/>
    <property type="evidence" value="ECO:0007669"/>
    <property type="project" value="UniProtKB-KW"/>
</dbReference>
<name>A0A133VNP6_9EURY</name>
<dbReference type="GO" id="GO:0003677">
    <property type="term" value="F:DNA binding"/>
    <property type="evidence" value="ECO:0007669"/>
    <property type="project" value="InterPro"/>
</dbReference>
<sequence length="478" mass="57028">MSKHTTDVTEYPEFKEWAKGKSQSTKYHYKASLQKFCKFHGKNPRELINETKDQETENKETAHLEENIADKRLLEWHEHLVKDKNVSLNSASTYWRHIKAFYKKWGVEIKEETPKAPNRTNHQPTYTAYDIRKIRNSARSNRDKAIISIAFQGGMDPQEICRLNYGQVKEAVERNKDHHFIWKTRKKSKVSHHTPILKDSIEALQLYITERKNQEGEIKDNDPLFVKKDSKERIKPRNIRDIMRDIYERVGEEIPKAKEIKSTYNPFSLKYFRKAFGNACDEAGIPESIKKYWQGHSRDNHNGAYSGEISKARQKEALKRIKPYLTISTTQKERKEEQREQREELLNLKKEVGEKSERIQDLEEKLEQQRKDFEETFKELRKDYNDHTRLLSGLLTFGRIKSLKEKIAKDEINPSKETEERIIKRELKIKFPDYSEEEIEELRKMLEEKEPEEIEEELRKQLIEEYGDEKIKKLNEKL</sequence>
<dbReference type="InterPro" id="IPR011010">
    <property type="entry name" value="DNA_brk_join_enz"/>
</dbReference>
<proteinExistence type="predicted"/>
<evidence type="ECO:0000256" key="1">
    <source>
        <dbReference type="ARBA" id="ARBA00023172"/>
    </source>
</evidence>
<dbReference type="GO" id="GO:0015074">
    <property type="term" value="P:DNA integration"/>
    <property type="evidence" value="ECO:0007669"/>
    <property type="project" value="InterPro"/>
</dbReference>
<feature type="domain" description="Tyr recombinase" evidence="3">
    <location>
        <begin position="121"/>
        <end position="319"/>
    </location>
</feature>
<feature type="coiled-coil region" evidence="2">
    <location>
        <begin position="328"/>
        <end position="390"/>
    </location>
</feature>
<dbReference type="AlphaFoldDB" id="A0A133VNP6"/>
<gene>
    <name evidence="4" type="ORF">AKJ56_01920</name>
</gene>
<dbReference type="Pfam" id="PF00589">
    <property type="entry name" value="Phage_integrase"/>
    <property type="match status" value="1"/>
</dbReference>
<evidence type="ECO:0000313" key="4">
    <source>
        <dbReference type="EMBL" id="KXB08069.1"/>
    </source>
</evidence>
<dbReference type="InterPro" id="IPR013762">
    <property type="entry name" value="Integrase-like_cat_sf"/>
</dbReference>
<keyword evidence="2" id="KW-0175">Coiled coil</keyword>
<evidence type="ECO:0000256" key="2">
    <source>
        <dbReference type="SAM" id="Coils"/>
    </source>
</evidence>
<keyword evidence="1" id="KW-0233">DNA recombination</keyword>
<evidence type="ECO:0000259" key="3">
    <source>
        <dbReference type="PROSITE" id="PS51898"/>
    </source>
</evidence>
<accession>A0A133VNP6</accession>
<dbReference type="Gene3D" id="1.10.443.10">
    <property type="entry name" value="Intergrase catalytic core"/>
    <property type="match status" value="1"/>
</dbReference>
<comment type="caution">
    <text evidence="4">The sequence shown here is derived from an EMBL/GenBank/DDBJ whole genome shotgun (WGS) entry which is preliminary data.</text>
</comment>
<dbReference type="SUPFAM" id="SSF56349">
    <property type="entry name" value="DNA breaking-rejoining enzymes"/>
    <property type="match status" value="1"/>
</dbReference>